<feature type="transmembrane region" description="Helical" evidence="10">
    <location>
        <begin position="248"/>
        <end position="270"/>
    </location>
</feature>
<keyword evidence="2" id="KW-0813">Transport</keyword>
<name>A0A101HQH8_9BACT</name>
<dbReference type="Proteomes" id="UP000054092">
    <property type="component" value="Unassembled WGS sequence"/>
</dbReference>
<dbReference type="AlphaFoldDB" id="A0A101HQH8"/>
<feature type="transmembrane region" description="Helical" evidence="10">
    <location>
        <begin position="44"/>
        <end position="61"/>
    </location>
</feature>
<dbReference type="GO" id="GO:0042941">
    <property type="term" value="P:D-alanine transmembrane transport"/>
    <property type="evidence" value="ECO:0007669"/>
    <property type="project" value="TreeGrafter"/>
</dbReference>
<evidence type="ECO:0000256" key="5">
    <source>
        <dbReference type="ARBA" id="ARBA00022692"/>
    </source>
</evidence>
<feature type="transmembrane region" description="Helical" evidence="10">
    <location>
        <begin position="207"/>
        <end position="228"/>
    </location>
</feature>
<dbReference type="PANTHER" id="PTHR11795:SF371">
    <property type="entry name" value="HIGH-AFFINITY BRANCHED-CHAIN AMINO ACID TRANSPORT SYSTEM PERMEASE PROTEIN LIVH"/>
    <property type="match status" value="1"/>
</dbReference>
<evidence type="ECO:0000256" key="3">
    <source>
        <dbReference type="ARBA" id="ARBA00022475"/>
    </source>
</evidence>
<protein>
    <submittedName>
        <fullName evidence="11">Branched-chain amino acid ABC-type transport system, permease component</fullName>
    </submittedName>
</protein>
<proteinExistence type="inferred from homology"/>
<evidence type="ECO:0000256" key="7">
    <source>
        <dbReference type="ARBA" id="ARBA00022989"/>
    </source>
</evidence>
<dbReference type="Pfam" id="PF02653">
    <property type="entry name" value="BPD_transp_2"/>
    <property type="match status" value="1"/>
</dbReference>
<evidence type="ECO:0000256" key="2">
    <source>
        <dbReference type="ARBA" id="ARBA00022448"/>
    </source>
</evidence>
<dbReference type="PATRIC" id="fig|1184387.3.peg.924"/>
<feature type="transmembrane region" description="Helical" evidence="10">
    <location>
        <begin position="67"/>
        <end position="86"/>
    </location>
</feature>
<evidence type="ECO:0000256" key="4">
    <source>
        <dbReference type="ARBA" id="ARBA00022519"/>
    </source>
</evidence>
<dbReference type="PANTHER" id="PTHR11795">
    <property type="entry name" value="BRANCHED-CHAIN AMINO ACID TRANSPORT SYSTEM PERMEASE PROTEIN LIVH"/>
    <property type="match status" value="1"/>
</dbReference>
<organism evidence="11 12">
    <name type="scientific">Mesotoga prima</name>
    <dbReference type="NCBI Taxonomy" id="1184387"/>
    <lineage>
        <taxon>Bacteria</taxon>
        <taxon>Thermotogati</taxon>
        <taxon>Thermotogota</taxon>
        <taxon>Thermotogae</taxon>
        <taxon>Kosmotogales</taxon>
        <taxon>Kosmotogaceae</taxon>
        <taxon>Mesotoga</taxon>
    </lineage>
</organism>
<dbReference type="InterPro" id="IPR001851">
    <property type="entry name" value="ABC_transp_permease"/>
</dbReference>
<keyword evidence="8 10" id="KW-0472">Membrane</keyword>
<dbReference type="GO" id="GO:0015808">
    <property type="term" value="P:L-alanine transport"/>
    <property type="evidence" value="ECO:0007669"/>
    <property type="project" value="TreeGrafter"/>
</dbReference>
<sequence length="313" mass="33696">MDPKTLLQNFVNGLSLGSLYALIAIGYTMVYGILRLINFAHGDIFMMAVYFAFFFVTLAQLPWYLAAVLAISCAALLGFTVDRIAYKPIRNAPRISALITAIGVSFFLESLAVVIFSGIPRSFRTIFPQSLNEMIIIGGQVEMKYGREVIVGGIRFPVISLITLIVAAIALVFLWWFIFKTKVGMAMRAVSLDIQTTSLMGVNVDKVIGMTFALGSALAGIGGILWAIRYPQVWPYMGFIPGMKAFVAAVFGGIGSVPGAVLGGLILGITEVMMVGIMPGAAGYRDAFAFIILIVILSVKPSGLMGKPEIVKV</sequence>
<feature type="transmembrane region" description="Helical" evidence="10">
    <location>
        <begin position="154"/>
        <end position="178"/>
    </location>
</feature>
<dbReference type="InterPro" id="IPR052157">
    <property type="entry name" value="BCAA_transport_permease"/>
</dbReference>
<feature type="transmembrane region" description="Helical" evidence="10">
    <location>
        <begin position="20"/>
        <end position="37"/>
    </location>
</feature>
<dbReference type="EMBL" id="LGGP01000075">
    <property type="protein sequence ID" value="KUK81201.1"/>
    <property type="molecule type" value="Genomic_DNA"/>
</dbReference>
<dbReference type="GO" id="GO:1903806">
    <property type="term" value="P:L-isoleucine import across plasma membrane"/>
    <property type="evidence" value="ECO:0007669"/>
    <property type="project" value="TreeGrafter"/>
</dbReference>
<comment type="similarity">
    <text evidence="9">Belongs to the binding-protein-dependent transport system permease family. LivHM subfamily.</text>
</comment>
<accession>A0A101HQH8</accession>
<feature type="transmembrane region" description="Helical" evidence="10">
    <location>
        <begin position="98"/>
        <end position="119"/>
    </location>
</feature>
<keyword evidence="7 10" id="KW-1133">Transmembrane helix</keyword>
<reference evidence="12" key="1">
    <citation type="journal article" date="2015" name="MBio">
        <title>Genome-Resolved Metagenomic Analysis Reveals Roles for Candidate Phyla and Other Microbial Community Members in Biogeochemical Transformations in Oil Reservoirs.</title>
        <authorList>
            <person name="Hu P."/>
            <person name="Tom L."/>
            <person name="Singh A."/>
            <person name="Thomas B.C."/>
            <person name="Baker B.J."/>
            <person name="Piceno Y.M."/>
            <person name="Andersen G.L."/>
            <person name="Banfield J.F."/>
        </authorList>
    </citation>
    <scope>NUCLEOTIDE SEQUENCE [LARGE SCALE GENOMIC DNA]</scope>
</reference>
<evidence type="ECO:0000256" key="1">
    <source>
        <dbReference type="ARBA" id="ARBA00004651"/>
    </source>
</evidence>
<keyword evidence="4" id="KW-0997">Cell inner membrane</keyword>
<comment type="subcellular location">
    <subcellularLocation>
        <location evidence="1">Cell membrane</location>
        <topology evidence="1">Multi-pass membrane protein</topology>
    </subcellularLocation>
</comment>
<gene>
    <name evidence="11" type="ORF">XD94_0572</name>
</gene>
<dbReference type="GO" id="GO:0005304">
    <property type="term" value="F:L-valine transmembrane transporter activity"/>
    <property type="evidence" value="ECO:0007669"/>
    <property type="project" value="TreeGrafter"/>
</dbReference>
<keyword evidence="3" id="KW-1003">Cell membrane</keyword>
<dbReference type="GO" id="GO:0015190">
    <property type="term" value="F:L-leucine transmembrane transporter activity"/>
    <property type="evidence" value="ECO:0007669"/>
    <property type="project" value="TreeGrafter"/>
</dbReference>
<evidence type="ECO:0000256" key="6">
    <source>
        <dbReference type="ARBA" id="ARBA00022970"/>
    </source>
</evidence>
<feature type="transmembrane region" description="Helical" evidence="10">
    <location>
        <begin position="282"/>
        <end position="299"/>
    </location>
</feature>
<comment type="caution">
    <text evidence="11">The sequence shown here is derived from an EMBL/GenBank/DDBJ whole genome shotgun (WGS) entry which is preliminary data.</text>
</comment>
<dbReference type="CDD" id="cd06582">
    <property type="entry name" value="TM_PBP1_LivH_like"/>
    <property type="match status" value="1"/>
</dbReference>
<keyword evidence="6" id="KW-0029">Amino-acid transport</keyword>
<evidence type="ECO:0000313" key="12">
    <source>
        <dbReference type="Proteomes" id="UP000054092"/>
    </source>
</evidence>
<keyword evidence="5 10" id="KW-0812">Transmembrane</keyword>
<dbReference type="GO" id="GO:0005886">
    <property type="term" value="C:plasma membrane"/>
    <property type="evidence" value="ECO:0007669"/>
    <property type="project" value="UniProtKB-SubCell"/>
</dbReference>
<dbReference type="GO" id="GO:0015188">
    <property type="term" value="F:L-isoleucine transmembrane transporter activity"/>
    <property type="evidence" value="ECO:0007669"/>
    <property type="project" value="TreeGrafter"/>
</dbReference>
<evidence type="ECO:0000256" key="8">
    <source>
        <dbReference type="ARBA" id="ARBA00023136"/>
    </source>
</evidence>
<evidence type="ECO:0000256" key="9">
    <source>
        <dbReference type="ARBA" id="ARBA00037998"/>
    </source>
</evidence>
<dbReference type="GO" id="GO:0015192">
    <property type="term" value="F:L-phenylalanine transmembrane transporter activity"/>
    <property type="evidence" value="ECO:0007669"/>
    <property type="project" value="TreeGrafter"/>
</dbReference>
<evidence type="ECO:0000256" key="10">
    <source>
        <dbReference type="SAM" id="Phobius"/>
    </source>
</evidence>
<evidence type="ECO:0000313" key="11">
    <source>
        <dbReference type="EMBL" id="KUK81201.1"/>
    </source>
</evidence>